<dbReference type="PANTHER" id="PTHR42760">
    <property type="entry name" value="SHORT-CHAIN DEHYDROGENASES/REDUCTASES FAMILY MEMBER"/>
    <property type="match status" value="1"/>
</dbReference>
<dbReference type="InterPro" id="IPR057326">
    <property type="entry name" value="KR_dom"/>
</dbReference>
<dbReference type="PROSITE" id="PS00061">
    <property type="entry name" value="ADH_SHORT"/>
    <property type="match status" value="1"/>
</dbReference>
<protein>
    <recommendedName>
        <fullName evidence="3">D-xylose 1-dehydrogenase</fullName>
        <ecNumber evidence="2">1.1.1.175</ecNumber>
    </recommendedName>
</protein>
<accession>A0A975FZI2</accession>
<dbReference type="SUPFAM" id="SSF51735">
    <property type="entry name" value="NAD(P)-binding Rossmann-fold domains"/>
    <property type="match status" value="1"/>
</dbReference>
<dbReference type="Pfam" id="PF13561">
    <property type="entry name" value="adh_short_C2"/>
    <property type="match status" value="1"/>
</dbReference>
<dbReference type="FunFam" id="3.40.50.720:FF:000084">
    <property type="entry name" value="Short-chain dehydrogenase reductase"/>
    <property type="match status" value="1"/>
</dbReference>
<dbReference type="SMART" id="SM00822">
    <property type="entry name" value="PKS_KR"/>
    <property type="match status" value="1"/>
</dbReference>
<dbReference type="Proteomes" id="UP000676409">
    <property type="component" value="Chromosome"/>
</dbReference>
<dbReference type="EC" id="1.1.1.175" evidence="2"/>
<dbReference type="AlphaFoldDB" id="A0A975FZI2"/>
<proteinExistence type="inferred from homology"/>
<dbReference type="PRINTS" id="PR00080">
    <property type="entry name" value="SDRFAMILY"/>
</dbReference>
<keyword evidence="6" id="KW-1185">Reference proteome</keyword>
<dbReference type="GO" id="GO:0047838">
    <property type="term" value="F:D-xylose 1-dehydrogenase (NAD+) activity"/>
    <property type="evidence" value="ECO:0007669"/>
    <property type="project" value="UniProtKB-EC"/>
</dbReference>
<gene>
    <name evidence="5" type="ORF">KCG34_23735</name>
</gene>
<dbReference type="EMBL" id="CP073078">
    <property type="protein sequence ID" value="QUD88009.1"/>
    <property type="molecule type" value="Genomic_DNA"/>
</dbReference>
<evidence type="ECO:0000256" key="2">
    <source>
        <dbReference type="ARBA" id="ARBA00066641"/>
    </source>
</evidence>
<evidence type="ECO:0000313" key="6">
    <source>
        <dbReference type="Proteomes" id="UP000676409"/>
    </source>
</evidence>
<evidence type="ECO:0000259" key="4">
    <source>
        <dbReference type="SMART" id="SM00822"/>
    </source>
</evidence>
<feature type="domain" description="Ketoreductase" evidence="4">
    <location>
        <begin position="11"/>
        <end position="199"/>
    </location>
</feature>
<dbReference type="Gene3D" id="3.40.50.720">
    <property type="entry name" value="NAD(P)-binding Rossmann-like Domain"/>
    <property type="match status" value="1"/>
</dbReference>
<comment type="similarity">
    <text evidence="1">Belongs to the short-chain dehydrogenases/reductases (SDR) family.</text>
</comment>
<evidence type="ECO:0000313" key="5">
    <source>
        <dbReference type="EMBL" id="QUD88009.1"/>
    </source>
</evidence>
<dbReference type="KEGG" id="caul:KCG34_23735"/>
<evidence type="ECO:0000256" key="1">
    <source>
        <dbReference type="ARBA" id="ARBA00006484"/>
    </source>
</evidence>
<dbReference type="InterPro" id="IPR002347">
    <property type="entry name" value="SDR_fam"/>
</dbReference>
<sequence length="259" mass="27320">MSYKPFDLSGKVALVTGGNGGIGLGMAEGLAQAGAKVVVWGLNPDKNAAAEAKLKAYGGDVLVQRVDVADEAAVVDGVAEALKRMGRLDFVAANAGVGGGGPFEDMTTENWRRVTTVNLDAVFWTFREAVKSMIARAQAGDPGGSLVVTSSTSAIHGAPRNEAYAATKGGVIAMIRGLAVEYARYEIRANAILPGWIRSDMTAGLQAWDKFNEKAIGRVPMRRWGEPEDFAGIAVYLASDTARFHTGDSFVIDGGYTIF</sequence>
<evidence type="ECO:0000256" key="3">
    <source>
        <dbReference type="ARBA" id="ARBA00069939"/>
    </source>
</evidence>
<dbReference type="InterPro" id="IPR036291">
    <property type="entry name" value="NAD(P)-bd_dom_sf"/>
</dbReference>
<dbReference type="PRINTS" id="PR00081">
    <property type="entry name" value="GDHRDH"/>
</dbReference>
<dbReference type="InterPro" id="IPR020904">
    <property type="entry name" value="Sc_DH/Rdtase_CS"/>
</dbReference>
<organism evidence="5 6">
    <name type="scientific">Phenylobacterium montanum</name>
    <dbReference type="NCBI Taxonomy" id="2823693"/>
    <lineage>
        <taxon>Bacteria</taxon>
        <taxon>Pseudomonadati</taxon>
        <taxon>Pseudomonadota</taxon>
        <taxon>Alphaproteobacteria</taxon>
        <taxon>Caulobacterales</taxon>
        <taxon>Caulobacteraceae</taxon>
        <taxon>Phenylobacterium</taxon>
    </lineage>
</organism>
<reference evidence="5" key="1">
    <citation type="submission" date="2021-04" db="EMBL/GenBank/DDBJ databases">
        <title>The complete genome sequence of Caulobacter sp. S6.</title>
        <authorList>
            <person name="Tang Y."/>
            <person name="Ouyang W."/>
            <person name="Liu Q."/>
            <person name="Huang B."/>
            <person name="Guo Z."/>
            <person name="Lei P."/>
        </authorList>
    </citation>
    <scope>NUCLEOTIDE SEQUENCE</scope>
    <source>
        <strain evidence="5">S6</strain>
    </source>
</reference>
<dbReference type="RefSeq" id="WP_211938060.1">
    <property type="nucleotide sequence ID" value="NZ_CP073078.1"/>
</dbReference>
<name>A0A975FZI2_9CAUL</name>